<dbReference type="Proteomes" id="UP001198806">
    <property type="component" value="Unassembled WGS sequence"/>
</dbReference>
<dbReference type="Proteomes" id="UP001210126">
    <property type="component" value="Unassembled WGS sequence"/>
</dbReference>
<dbReference type="EMBL" id="JAQMPX010000154">
    <property type="protein sequence ID" value="MDB9141069.1"/>
    <property type="molecule type" value="Genomic_DNA"/>
</dbReference>
<reference evidence="18" key="9">
    <citation type="submission" date="2023-03" db="EMBL/GenBank/DDBJ databases">
        <title>Parabacteroides distasonis, a bacteria resistant against UC.</title>
        <authorList>
            <person name="Dai W."/>
        </authorList>
    </citation>
    <scope>NUCLEOTIDE SEQUENCE</scope>
    <source>
        <strain evidence="18">F1-28</strain>
    </source>
</reference>
<dbReference type="SUPFAM" id="SSF51735">
    <property type="entry name" value="NAD(P)-binding Rossmann-fold domains"/>
    <property type="match status" value="1"/>
</dbReference>
<dbReference type="InterPro" id="IPR000683">
    <property type="entry name" value="Gfo/Idh/MocA-like_OxRdtase_N"/>
</dbReference>
<keyword evidence="1 6" id="KW-0560">Oxidoreductase</keyword>
<accession>A0A174S774</accession>
<dbReference type="GO" id="GO:0000166">
    <property type="term" value="F:nucleotide binding"/>
    <property type="evidence" value="ECO:0007669"/>
    <property type="project" value="InterPro"/>
</dbReference>
<dbReference type="Proteomes" id="UP000095591">
    <property type="component" value="Unassembled WGS sequence"/>
</dbReference>
<dbReference type="RefSeq" id="WP_005854857.1">
    <property type="nucleotide sequence ID" value="NZ_BQOC01000001.1"/>
</dbReference>
<dbReference type="EMBL" id="CYXP01000008">
    <property type="protein sequence ID" value="CUN28948.1"/>
    <property type="molecule type" value="Genomic_DNA"/>
</dbReference>
<evidence type="ECO:0000259" key="4">
    <source>
        <dbReference type="Pfam" id="PF22725"/>
    </source>
</evidence>
<dbReference type="Proteomes" id="UP000441358">
    <property type="component" value="Unassembled WGS sequence"/>
</dbReference>
<evidence type="ECO:0000313" key="18">
    <source>
        <dbReference type="EMBL" id="WET66376.1"/>
    </source>
</evidence>
<reference evidence="8" key="8">
    <citation type="submission" date="2023-01" db="EMBL/GenBank/DDBJ databases">
        <title>Human gut microbiome strain richness.</title>
        <authorList>
            <person name="Chen-Liaw A."/>
        </authorList>
    </citation>
    <scope>NUCLEOTIDE SEQUENCE</scope>
    <source>
        <strain evidence="9">D35st1_E5_D35t1_190705</strain>
        <strain evidence="8">RTP21484st1_E5_RTP21484_190118</strain>
    </source>
</reference>
<dbReference type="InterPro" id="IPR050463">
    <property type="entry name" value="Gfo/Idh/MocA_oxidrdct_glycsds"/>
</dbReference>
<dbReference type="EMBL" id="CP051672">
    <property type="protein sequence ID" value="QJE26831.1"/>
    <property type="molecule type" value="Genomic_DNA"/>
</dbReference>
<reference evidence="23 24" key="5">
    <citation type="journal article" date="2019" name="Nat. Med.">
        <title>A library of human gut bacterial isolates paired with longitudinal multiomics data enables mechanistic microbiome research.</title>
        <authorList>
            <person name="Poyet M."/>
            <person name="Groussin M."/>
            <person name="Gibbons S.M."/>
            <person name="Avila-Pacheco J."/>
            <person name="Jiang X."/>
            <person name="Kearney S.M."/>
            <person name="Perrotta A.R."/>
            <person name="Berdy B."/>
            <person name="Zhao S."/>
            <person name="Lieberman T.D."/>
            <person name="Swanson P.K."/>
            <person name="Smith M."/>
            <person name="Roesemann S."/>
            <person name="Alexander J.E."/>
            <person name="Rich S.A."/>
            <person name="Livny J."/>
            <person name="Vlamakis H."/>
            <person name="Clish C."/>
            <person name="Bullock K."/>
            <person name="Deik A."/>
            <person name="Scott J."/>
            <person name="Pierce K.A."/>
            <person name="Xavier R.J."/>
            <person name="Alm E.J."/>
        </authorList>
    </citation>
    <scope>NUCLEOTIDE SEQUENCE [LARGE SCALE GENOMIC DNA]</scope>
    <source>
        <strain evidence="11 27">BIOML-A10</strain>
        <strain evidence="10 26">BIOML-A11</strain>
        <strain evidence="13 23">BIOML-A2</strain>
        <strain evidence="14 25">BIOML-A20</strain>
        <strain evidence="12 24">BIOML-A32</strain>
    </source>
</reference>
<proteinExistence type="predicted"/>
<evidence type="ECO:0000313" key="8">
    <source>
        <dbReference type="EMBL" id="MDB9004913.1"/>
    </source>
</evidence>
<dbReference type="AlphaFoldDB" id="A0A174S774"/>
<dbReference type="PANTHER" id="PTHR43818">
    <property type="entry name" value="BCDNA.GH03377"/>
    <property type="match status" value="1"/>
</dbReference>
<evidence type="ECO:0000313" key="23">
    <source>
        <dbReference type="Proteomes" id="UP000432516"/>
    </source>
</evidence>
<evidence type="ECO:0000313" key="27">
    <source>
        <dbReference type="Proteomes" id="UP000471216"/>
    </source>
</evidence>
<feature type="domain" description="Gfo/Idh/MocA-like oxidoreductase N-terminal" evidence="3">
    <location>
        <begin position="36"/>
        <end position="152"/>
    </location>
</feature>
<dbReference type="OrthoDB" id="9815825at2"/>
<dbReference type="PANTHER" id="PTHR43818:SF11">
    <property type="entry name" value="BCDNA.GH03377"/>
    <property type="match status" value="1"/>
</dbReference>
<dbReference type="EMBL" id="NFJX01000004">
    <property type="protein sequence ID" value="OUP20644.1"/>
    <property type="molecule type" value="Genomic_DNA"/>
</dbReference>
<dbReference type="EMBL" id="JAJCNI010000008">
    <property type="protein sequence ID" value="MCB6517902.1"/>
    <property type="molecule type" value="Genomic_DNA"/>
</dbReference>
<evidence type="ECO:0000313" key="7">
    <source>
        <dbReference type="EMBL" id="MCB6517902.1"/>
    </source>
</evidence>
<evidence type="ECO:0000313" key="11">
    <source>
        <dbReference type="EMBL" id="MRZ07982.1"/>
    </source>
</evidence>
<reference evidence="15" key="3">
    <citation type="journal article" date="2018" name="BMC Genomics">
        <title>Whole genome sequencing and function prediction of 133 gut anaerobes isolated from chicken caecum in pure cultures.</title>
        <authorList>
            <person name="Medvecky M."/>
            <person name="Cejkova D."/>
            <person name="Polansky O."/>
            <person name="Karasova D."/>
            <person name="Kubasova T."/>
            <person name="Cizek A."/>
            <person name="Rychlik I."/>
        </authorList>
    </citation>
    <scope>NUCLEOTIDE SEQUENCE</scope>
    <source>
        <strain evidence="15">An199</strain>
    </source>
</reference>
<gene>
    <name evidence="6" type="primary">yhhX</name>
    <name evidence="15" type="ORF">B5F32_06920</name>
    <name evidence="17" type="ORF">DW782_15560</name>
    <name evidence="5" type="ORF">ERS852429_03335</name>
    <name evidence="6" type="ORF">ERS852560_00600</name>
    <name evidence="11" type="ORF">GKD54_17585</name>
    <name evidence="10" type="ORF">GKD58_17830</name>
    <name evidence="12" type="ORF">GKD66_13535</name>
    <name evidence="13" type="ORF">GKD68_04750</name>
    <name evidence="14" type="ORF">GKD70_12125</name>
    <name evidence="16" type="ORF">HHO38_00075</name>
    <name evidence="7" type="ORF">LI194_08855</name>
    <name evidence="18" type="ORF">P2T59_10410</name>
    <name evidence="8" type="ORF">PN599_07860</name>
    <name evidence="9" type="ORF">PN612_21515</name>
</gene>
<dbReference type="InterPro" id="IPR036291">
    <property type="entry name" value="NAD(P)-bd_dom_sf"/>
</dbReference>
<dbReference type="Gene3D" id="3.30.360.10">
    <property type="entry name" value="Dihydrodipicolinate Reductase, domain 2"/>
    <property type="match status" value="1"/>
</dbReference>
<name>A0A174S774_PARDI</name>
<dbReference type="Proteomes" id="UP000195950">
    <property type="component" value="Unassembled WGS sequence"/>
</dbReference>
<dbReference type="Pfam" id="PF22725">
    <property type="entry name" value="GFO_IDH_MocA_C3"/>
    <property type="match status" value="1"/>
</dbReference>
<dbReference type="EMBL" id="JAQMPJ010000005">
    <property type="protein sequence ID" value="MDB9004913.1"/>
    <property type="molecule type" value="Genomic_DNA"/>
</dbReference>
<evidence type="ECO:0000313" key="22">
    <source>
        <dbReference type="Proteomes" id="UP000284660"/>
    </source>
</evidence>
<reference evidence="19 20" key="1">
    <citation type="submission" date="2015-09" db="EMBL/GenBank/DDBJ databases">
        <authorList>
            <consortium name="Pathogen Informatics"/>
        </authorList>
    </citation>
    <scope>NUCLEOTIDE SEQUENCE [LARGE SCALE GENOMIC DNA]</scope>
    <source>
        <strain evidence="5 20">2789STDY5608872</strain>
        <strain evidence="6 19">2789STDY5834948</strain>
    </source>
</reference>
<dbReference type="Proteomes" id="UP000501982">
    <property type="component" value="Chromosome"/>
</dbReference>
<dbReference type="Proteomes" id="UP000095332">
    <property type="component" value="Unassembled WGS sequence"/>
</dbReference>
<evidence type="ECO:0000313" key="15">
    <source>
        <dbReference type="EMBL" id="OUP20644.1"/>
    </source>
</evidence>
<dbReference type="SUPFAM" id="SSF55347">
    <property type="entry name" value="Glyceraldehyde-3-phosphate dehydrogenase-like, C-terminal domain"/>
    <property type="match status" value="1"/>
</dbReference>
<dbReference type="Proteomes" id="UP000432516">
    <property type="component" value="Unassembled WGS sequence"/>
</dbReference>
<dbReference type="EMBL" id="WKMC01000009">
    <property type="protein sequence ID" value="MRZ51229.1"/>
    <property type="molecule type" value="Genomic_DNA"/>
</dbReference>
<dbReference type="Proteomes" id="UP001221009">
    <property type="component" value="Chromosome"/>
</dbReference>
<evidence type="ECO:0000313" key="28">
    <source>
        <dbReference type="Proteomes" id="UP000501982"/>
    </source>
</evidence>
<dbReference type="Proteomes" id="UP000450599">
    <property type="component" value="Unassembled WGS sequence"/>
</dbReference>
<dbReference type="EMBL" id="WKMO01000010">
    <property type="protein sequence ID" value="MSB74013.1"/>
    <property type="molecule type" value="Genomic_DNA"/>
</dbReference>
<sequence length="387" mass="42780">MNRKEFFKVSAAASLASLLSPLSAYAEKFESEGKKVKVAVIGCGSVSTQYFPHISKCPYVEIVACCDIKPDRAQKAAKQYNIPKWYKHIDDMLSGSKFDLMLTLTDMQVHGELNRKALMAGRNVWSEKPLANSYKEGKELYDLATSKGLRIWGAPAVVNSPQFAFMAEQINKGTLGNLACAHGHYGHEGPSWSAFFYEPLGGSMPDLGVYNIATLTGLLGPAKSVVAMTTIVTPERTVDDKGKIKVREEDNAMIIMEHEKGVLSHIECGFNYFDPYGHLGKGQEKATISLYGSHGNMHMVGYDWAPNGVDLSTMDHPVPQRFVPDTNGYVWQEGASDISKHMALNTEPRINVEHALHVLEIIEAARKSQATGQRIQLVSKFPWPMVK</sequence>
<dbReference type="Proteomes" id="UP000284660">
    <property type="component" value="Unassembled WGS sequence"/>
</dbReference>
<dbReference type="GeneID" id="93524814"/>
<evidence type="ECO:0000313" key="24">
    <source>
        <dbReference type="Proteomes" id="UP000441358"/>
    </source>
</evidence>
<evidence type="ECO:0000313" key="9">
    <source>
        <dbReference type="EMBL" id="MDB9141069.1"/>
    </source>
</evidence>
<evidence type="ECO:0000313" key="13">
    <source>
        <dbReference type="EMBL" id="MRZ54058.1"/>
    </source>
</evidence>
<evidence type="ECO:0000313" key="5">
    <source>
        <dbReference type="EMBL" id="CUN28948.1"/>
    </source>
</evidence>
<dbReference type="OMA" id="VWSHRHA"/>
<evidence type="ECO:0000313" key="6">
    <source>
        <dbReference type="EMBL" id="CUP74050.1"/>
    </source>
</evidence>
<dbReference type="EMBL" id="WKMX01000018">
    <property type="protein sequence ID" value="MRZ07982.1"/>
    <property type="molecule type" value="Genomic_DNA"/>
</dbReference>
<dbReference type="GO" id="GO:0016491">
    <property type="term" value="F:oxidoreductase activity"/>
    <property type="evidence" value="ECO:0007669"/>
    <property type="project" value="UniProtKB-KW"/>
</dbReference>
<dbReference type="EC" id="1.-.-.-" evidence="6"/>
<reference evidence="7" key="7">
    <citation type="submission" date="2021-10" db="EMBL/GenBank/DDBJ databases">
        <title>Collection of gut derived symbiotic bacterial strains cultured from healthy donors.</title>
        <authorList>
            <person name="Lin H."/>
            <person name="Littmann E."/>
            <person name="Kohout C."/>
            <person name="Pamer E.G."/>
        </authorList>
    </citation>
    <scope>NUCLEOTIDE SEQUENCE</scope>
    <source>
        <strain evidence="7">DFI.2.94</strain>
    </source>
</reference>
<dbReference type="Proteomes" id="UP000471216">
    <property type="component" value="Unassembled WGS sequence"/>
</dbReference>
<evidence type="ECO:0000313" key="21">
    <source>
        <dbReference type="Proteomes" id="UP000195950"/>
    </source>
</evidence>
<organism evidence="6 19">
    <name type="scientific">Parabacteroides distasonis</name>
    <dbReference type="NCBI Taxonomy" id="823"/>
    <lineage>
        <taxon>Bacteria</taxon>
        <taxon>Pseudomonadati</taxon>
        <taxon>Bacteroidota</taxon>
        <taxon>Bacteroidia</taxon>
        <taxon>Bacteroidales</taxon>
        <taxon>Tannerellaceae</taxon>
        <taxon>Parabacteroides</taxon>
    </lineage>
</organism>
<feature type="signal peptide" evidence="2">
    <location>
        <begin position="1"/>
        <end position="26"/>
    </location>
</feature>
<keyword evidence="2" id="KW-0732">Signal</keyword>
<evidence type="ECO:0000313" key="14">
    <source>
        <dbReference type="EMBL" id="MSB74013.1"/>
    </source>
</evidence>
<reference evidence="21" key="2">
    <citation type="submission" date="2017-04" db="EMBL/GenBank/DDBJ databases">
        <title>Function of individual gut microbiota members based on whole genome sequencing of pure cultures obtained from chicken caecum.</title>
        <authorList>
            <person name="Medvecky M."/>
            <person name="Cejkova D."/>
            <person name="Polansky O."/>
            <person name="Karasova D."/>
            <person name="Kubasova T."/>
            <person name="Cizek A."/>
            <person name="Rychlik I."/>
        </authorList>
    </citation>
    <scope>NUCLEOTIDE SEQUENCE [LARGE SCALE GENOMIC DNA]</scope>
    <source>
        <strain evidence="21">An199</strain>
    </source>
</reference>
<evidence type="ECO:0000313" key="25">
    <source>
        <dbReference type="Proteomes" id="UP000441609"/>
    </source>
</evidence>
<reference evidence="16 28" key="6">
    <citation type="submission" date="2020-04" db="EMBL/GenBank/DDBJ databases">
        <title>Complete Genomes and Methylome analysis of CBBP consortium that reverse antibiotic-induced susceptibility to vancomycin-resistant Enterococcus faecium infection.</title>
        <authorList>
            <person name="Fomenkov A."/>
            <person name="Zhang Z."/>
            <person name="Pamer E."/>
            <person name="Roberts R.J."/>
        </authorList>
    </citation>
    <scope>NUCLEOTIDE SEQUENCE [LARGE SCALE GENOMIC DNA]</scope>
    <source>
        <strain evidence="28">CBBP</strain>
        <strain evidence="16">CBBP-1</strain>
    </source>
</reference>
<feature type="chain" id="PRO_5014533410" evidence="2">
    <location>
        <begin position="27"/>
        <end position="387"/>
    </location>
</feature>
<evidence type="ECO:0000313" key="26">
    <source>
        <dbReference type="Proteomes" id="UP000450599"/>
    </source>
</evidence>
<dbReference type="Proteomes" id="UP001211522">
    <property type="component" value="Unassembled WGS sequence"/>
</dbReference>
<dbReference type="Pfam" id="PF01408">
    <property type="entry name" value="GFO_IDH_MocA"/>
    <property type="match status" value="1"/>
</dbReference>
<evidence type="ECO:0000313" key="20">
    <source>
        <dbReference type="Proteomes" id="UP000095591"/>
    </source>
</evidence>
<evidence type="ECO:0000313" key="10">
    <source>
        <dbReference type="EMBL" id="MRY86085.1"/>
    </source>
</evidence>
<dbReference type="EMBL" id="WKNE01000003">
    <property type="protein sequence ID" value="MRZ54058.1"/>
    <property type="molecule type" value="Genomic_DNA"/>
</dbReference>
<dbReference type="Gene3D" id="3.40.50.720">
    <property type="entry name" value="NAD(P)-binding Rossmann-like Domain"/>
    <property type="match status" value="1"/>
</dbReference>
<dbReference type="Proteomes" id="UP000441609">
    <property type="component" value="Unassembled WGS sequence"/>
</dbReference>
<feature type="domain" description="GFO/IDH/MocA-like oxidoreductase" evidence="4">
    <location>
        <begin position="166"/>
        <end position="296"/>
    </location>
</feature>
<evidence type="ECO:0000313" key="12">
    <source>
        <dbReference type="EMBL" id="MRZ51229.1"/>
    </source>
</evidence>
<evidence type="ECO:0000313" key="16">
    <source>
        <dbReference type="EMBL" id="QJE26831.1"/>
    </source>
</evidence>
<evidence type="ECO:0000313" key="17">
    <source>
        <dbReference type="EMBL" id="RHD72713.1"/>
    </source>
</evidence>
<dbReference type="EMBL" id="CP120353">
    <property type="protein sequence ID" value="WET66376.1"/>
    <property type="molecule type" value="Genomic_DNA"/>
</dbReference>
<dbReference type="InterPro" id="IPR055170">
    <property type="entry name" value="GFO_IDH_MocA-like_dom"/>
</dbReference>
<evidence type="ECO:0000313" key="19">
    <source>
        <dbReference type="Proteomes" id="UP000095332"/>
    </source>
</evidence>
<evidence type="ECO:0000256" key="1">
    <source>
        <dbReference type="ARBA" id="ARBA00023002"/>
    </source>
</evidence>
<dbReference type="EMBL" id="QSJN01000010">
    <property type="protein sequence ID" value="RHD72713.1"/>
    <property type="molecule type" value="Genomic_DNA"/>
</dbReference>
<dbReference type="EMBL" id="WKMW01000020">
    <property type="protein sequence ID" value="MRY86085.1"/>
    <property type="molecule type" value="Genomic_DNA"/>
</dbReference>
<protein>
    <submittedName>
        <fullName evidence="7 15">Oxidoreductase</fullName>
    </submittedName>
    <submittedName>
        <fullName evidence="6">Uncharacterized oxidoreductase yhhX</fullName>
        <ecNumber evidence="6">1.-.-.-</ecNumber>
    </submittedName>
</protein>
<evidence type="ECO:0000256" key="2">
    <source>
        <dbReference type="SAM" id="SignalP"/>
    </source>
</evidence>
<dbReference type="EMBL" id="CZBM01000002">
    <property type="protein sequence ID" value="CUP74050.1"/>
    <property type="molecule type" value="Genomic_DNA"/>
</dbReference>
<reference evidence="17 22" key="4">
    <citation type="submission" date="2018-08" db="EMBL/GenBank/DDBJ databases">
        <title>A genome reference for cultivated species of the human gut microbiota.</title>
        <authorList>
            <person name="Zou Y."/>
            <person name="Xue W."/>
            <person name="Luo G."/>
        </authorList>
    </citation>
    <scope>NUCLEOTIDE SEQUENCE [LARGE SCALE GENOMIC DNA]</scope>
    <source>
        <strain evidence="17 22">AM30-4</strain>
    </source>
</reference>
<evidence type="ECO:0000259" key="3">
    <source>
        <dbReference type="Pfam" id="PF01408"/>
    </source>
</evidence>